<comment type="subcellular location">
    <subcellularLocation>
        <location evidence="1">Membrane</location>
        <topology evidence="1">Multi-pass membrane protein</topology>
    </subcellularLocation>
</comment>
<dbReference type="Pfam" id="PF02535">
    <property type="entry name" value="Zip"/>
    <property type="match status" value="2"/>
</dbReference>
<dbReference type="EMBL" id="CP043494">
    <property type="protein sequence ID" value="WNG45072.1"/>
    <property type="molecule type" value="Genomic_DNA"/>
</dbReference>
<dbReference type="RefSeq" id="WP_395819132.1">
    <property type="nucleotide sequence ID" value="NZ_CP043494.1"/>
</dbReference>
<keyword evidence="2 5" id="KW-0812">Transmembrane</keyword>
<dbReference type="PANTHER" id="PTHR11040">
    <property type="entry name" value="ZINC/IRON TRANSPORTER"/>
    <property type="match status" value="1"/>
</dbReference>
<evidence type="ECO:0000313" key="7">
    <source>
        <dbReference type="Proteomes" id="UP001611383"/>
    </source>
</evidence>
<feature type="transmembrane region" description="Helical" evidence="5">
    <location>
        <begin position="34"/>
        <end position="55"/>
    </location>
</feature>
<keyword evidence="4 5" id="KW-0472">Membrane</keyword>
<keyword evidence="7" id="KW-1185">Reference proteome</keyword>
<evidence type="ECO:0000256" key="2">
    <source>
        <dbReference type="ARBA" id="ARBA00022692"/>
    </source>
</evidence>
<name>A0ABY9WQK9_9BACT</name>
<evidence type="ECO:0000256" key="3">
    <source>
        <dbReference type="ARBA" id="ARBA00022989"/>
    </source>
</evidence>
<organism evidence="6 7">
    <name type="scientific">Archangium minus</name>
    <dbReference type="NCBI Taxonomy" id="83450"/>
    <lineage>
        <taxon>Bacteria</taxon>
        <taxon>Pseudomonadati</taxon>
        <taxon>Myxococcota</taxon>
        <taxon>Myxococcia</taxon>
        <taxon>Myxococcales</taxon>
        <taxon>Cystobacterineae</taxon>
        <taxon>Archangiaceae</taxon>
        <taxon>Archangium</taxon>
    </lineage>
</organism>
<dbReference type="InterPro" id="IPR003689">
    <property type="entry name" value="ZIP"/>
</dbReference>
<feature type="transmembrane region" description="Helical" evidence="5">
    <location>
        <begin position="196"/>
        <end position="217"/>
    </location>
</feature>
<feature type="transmembrane region" description="Helical" evidence="5">
    <location>
        <begin position="229"/>
        <end position="246"/>
    </location>
</feature>
<evidence type="ECO:0000256" key="1">
    <source>
        <dbReference type="ARBA" id="ARBA00004141"/>
    </source>
</evidence>
<sequence length="252" mass="26670">MSLAVALSSYSLIILLGAVVGALAVVLTRTPTKLVTFLAFAAGVMFGAAFFHMLPEAYHGGGFWAFALVPAGFVFLMVLERYVLTHACEEPPECEEHVHGHTLGLTAFLGLSAHTLFDGIALGSAVKEGVGLMALLAITSHKVPSSLSLASILKAEGKSSKRILIFAVLYGLMVPVGAVLYFAFDAVLRFEALAPRALAFSAGTFLYVAVSDLLPHVNRHGKDNRGRNLMALAAGLLLMLALAQMTELPGHH</sequence>
<feature type="transmembrane region" description="Helical" evidence="5">
    <location>
        <begin position="163"/>
        <end position="184"/>
    </location>
</feature>
<protein>
    <submittedName>
        <fullName evidence="6">ZIP family metal transporter</fullName>
    </submittedName>
</protein>
<dbReference type="Proteomes" id="UP001611383">
    <property type="component" value="Chromosome"/>
</dbReference>
<gene>
    <name evidence="6" type="ORF">F0U60_13885</name>
</gene>
<keyword evidence="3 5" id="KW-1133">Transmembrane helix</keyword>
<reference evidence="6 7" key="1">
    <citation type="submission" date="2019-08" db="EMBL/GenBank/DDBJ databases">
        <title>Archangium and Cystobacter genomes.</title>
        <authorList>
            <person name="Chen I.-C.K."/>
            <person name="Wielgoss S."/>
        </authorList>
    </citation>
    <scope>NUCLEOTIDE SEQUENCE [LARGE SCALE GENOMIC DNA]</scope>
    <source>
        <strain evidence="6 7">Cbm 6</strain>
    </source>
</reference>
<evidence type="ECO:0000256" key="4">
    <source>
        <dbReference type="ARBA" id="ARBA00023136"/>
    </source>
</evidence>
<evidence type="ECO:0000313" key="6">
    <source>
        <dbReference type="EMBL" id="WNG45072.1"/>
    </source>
</evidence>
<evidence type="ECO:0000256" key="5">
    <source>
        <dbReference type="SAM" id="Phobius"/>
    </source>
</evidence>
<feature type="transmembrane region" description="Helical" evidence="5">
    <location>
        <begin position="6"/>
        <end position="27"/>
    </location>
</feature>
<accession>A0ABY9WQK9</accession>
<proteinExistence type="predicted"/>
<feature type="transmembrane region" description="Helical" evidence="5">
    <location>
        <begin position="61"/>
        <end position="79"/>
    </location>
</feature>